<name>A0A127Q417_9BURK</name>
<evidence type="ECO:0000313" key="2">
    <source>
        <dbReference type="EMBL" id="AMP04761.1"/>
    </source>
</evidence>
<accession>A0A127Q417</accession>
<feature type="region of interest" description="Disordered" evidence="1">
    <location>
        <begin position="1"/>
        <end position="23"/>
    </location>
</feature>
<proteinExistence type="predicted"/>
<evidence type="ECO:0000256" key="1">
    <source>
        <dbReference type="SAM" id="MobiDB-lite"/>
    </source>
</evidence>
<gene>
    <name evidence="2" type="ORF">CPter91_2402</name>
</gene>
<reference evidence="2 3" key="1">
    <citation type="submission" date="2015-11" db="EMBL/GenBank/DDBJ databases">
        <title>Exploring the genomic traits of fungus-feeding bacterial genus Collimonas.</title>
        <authorList>
            <person name="Song C."/>
            <person name="Schmidt R."/>
            <person name="de Jager V."/>
            <person name="Krzyzanowska D."/>
            <person name="Jongedijk E."/>
            <person name="Cankar K."/>
            <person name="Beekwilder J."/>
            <person name="van Veen A."/>
            <person name="de Boer W."/>
            <person name="van Veen J.A."/>
            <person name="Garbeva P."/>
        </authorList>
    </citation>
    <scope>NUCLEOTIDE SEQUENCE [LARGE SCALE GENOMIC DNA]</scope>
    <source>
        <strain evidence="2 3">Ter91</strain>
    </source>
</reference>
<organism evidence="2 3">
    <name type="scientific">Collimonas pratensis</name>
    <dbReference type="NCBI Taxonomy" id="279113"/>
    <lineage>
        <taxon>Bacteria</taxon>
        <taxon>Pseudomonadati</taxon>
        <taxon>Pseudomonadota</taxon>
        <taxon>Betaproteobacteria</taxon>
        <taxon>Burkholderiales</taxon>
        <taxon>Oxalobacteraceae</taxon>
        <taxon>Collimonas</taxon>
    </lineage>
</organism>
<dbReference type="Proteomes" id="UP000074561">
    <property type="component" value="Chromosome"/>
</dbReference>
<dbReference type="EMBL" id="CP013234">
    <property type="protein sequence ID" value="AMP04761.1"/>
    <property type="molecule type" value="Genomic_DNA"/>
</dbReference>
<dbReference type="AlphaFoldDB" id="A0A127Q417"/>
<sequence length="53" mass="5634">MSRFSLFAAQREHGSYSHPSKNNAHANGSFEAAIAMVAIAGSDRAIKAVSKSR</sequence>
<dbReference type="KEGG" id="cpra:CPter91_2402"/>
<dbReference type="PATRIC" id="fig|279113.9.peg.2372"/>
<evidence type="ECO:0000313" key="3">
    <source>
        <dbReference type="Proteomes" id="UP000074561"/>
    </source>
</evidence>
<dbReference type="STRING" id="279113.CPter91_2402"/>
<protein>
    <submittedName>
        <fullName evidence="2">Uncharacterized protein</fullName>
    </submittedName>
</protein>